<keyword evidence="4" id="KW-0444">Lipid biosynthesis</keyword>
<name>A0A8S1P4I7_9CILI</name>
<dbReference type="EMBL" id="CAJJDN010000069">
    <property type="protein sequence ID" value="CAD8097891.1"/>
    <property type="molecule type" value="Genomic_DNA"/>
</dbReference>
<organism evidence="13 14">
    <name type="scientific">Paramecium sonneborni</name>
    <dbReference type="NCBI Taxonomy" id="65129"/>
    <lineage>
        <taxon>Eukaryota</taxon>
        <taxon>Sar</taxon>
        <taxon>Alveolata</taxon>
        <taxon>Ciliophora</taxon>
        <taxon>Intramacronucleata</taxon>
        <taxon>Oligohymenophorea</taxon>
        <taxon>Peniculida</taxon>
        <taxon>Parameciidae</taxon>
        <taxon>Paramecium</taxon>
    </lineage>
</organism>
<evidence type="ECO:0000313" key="13">
    <source>
        <dbReference type="EMBL" id="CAD8097891.1"/>
    </source>
</evidence>
<dbReference type="Pfam" id="PF02666">
    <property type="entry name" value="PS_Dcarbxylase"/>
    <property type="match status" value="1"/>
</dbReference>
<dbReference type="InterPro" id="IPR003817">
    <property type="entry name" value="PS_Dcarbxylase"/>
</dbReference>
<keyword evidence="12" id="KW-0812">Transmembrane</keyword>
<keyword evidence="12" id="KW-1133">Transmembrane helix</keyword>
<comment type="caution">
    <text evidence="13">The sequence shown here is derived from an EMBL/GenBank/DDBJ whole genome shotgun (WGS) entry which is preliminary data.</text>
</comment>
<reference evidence="13" key="1">
    <citation type="submission" date="2021-01" db="EMBL/GenBank/DDBJ databases">
        <authorList>
            <consortium name="Genoscope - CEA"/>
            <person name="William W."/>
        </authorList>
    </citation>
    <scope>NUCLEOTIDE SEQUENCE</scope>
</reference>
<evidence type="ECO:0000256" key="2">
    <source>
        <dbReference type="ARBA" id="ARBA00005189"/>
    </source>
</evidence>
<dbReference type="GO" id="GO:0006646">
    <property type="term" value="P:phosphatidylethanolamine biosynthetic process"/>
    <property type="evidence" value="ECO:0007669"/>
    <property type="project" value="TreeGrafter"/>
</dbReference>
<keyword evidence="8" id="KW-0456">Lyase</keyword>
<comment type="pathway">
    <text evidence="2">Lipid metabolism.</text>
</comment>
<feature type="transmembrane region" description="Helical" evidence="12">
    <location>
        <begin position="12"/>
        <end position="35"/>
    </location>
</feature>
<protein>
    <recommendedName>
        <fullName evidence="3">phosphatidylserine decarboxylase</fullName>
        <ecNumber evidence="3">4.1.1.65</ecNumber>
    </recommendedName>
</protein>
<evidence type="ECO:0000256" key="5">
    <source>
        <dbReference type="ARBA" id="ARBA00022793"/>
    </source>
</evidence>
<evidence type="ECO:0000256" key="4">
    <source>
        <dbReference type="ARBA" id="ARBA00022516"/>
    </source>
</evidence>
<evidence type="ECO:0000313" key="14">
    <source>
        <dbReference type="Proteomes" id="UP000692954"/>
    </source>
</evidence>
<evidence type="ECO:0000256" key="12">
    <source>
        <dbReference type="SAM" id="Phobius"/>
    </source>
</evidence>
<dbReference type="PANTHER" id="PTHR10067">
    <property type="entry name" value="PHOSPHATIDYLSERINE DECARBOXYLASE"/>
    <property type="match status" value="1"/>
</dbReference>
<evidence type="ECO:0000256" key="7">
    <source>
        <dbReference type="ARBA" id="ARBA00023209"/>
    </source>
</evidence>
<gene>
    <name evidence="13" type="ORF">PSON_ATCC_30995.1.T0690116</name>
</gene>
<evidence type="ECO:0000256" key="8">
    <source>
        <dbReference type="ARBA" id="ARBA00023239"/>
    </source>
</evidence>
<dbReference type="NCBIfam" id="TIGR00163">
    <property type="entry name" value="PS_decarb"/>
    <property type="match status" value="1"/>
</dbReference>
<keyword evidence="12" id="KW-0472">Membrane</keyword>
<dbReference type="Proteomes" id="UP000692954">
    <property type="component" value="Unassembled WGS sequence"/>
</dbReference>
<evidence type="ECO:0000256" key="1">
    <source>
        <dbReference type="ARBA" id="ARBA00001928"/>
    </source>
</evidence>
<dbReference type="OrthoDB" id="4330at2759"/>
<evidence type="ECO:0000256" key="11">
    <source>
        <dbReference type="ARBA" id="ARBA00024326"/>
    </source>
</evidence>
<keyword evidence="14" id="KW-1185">Reference proteome</keyword>
<evidence type="ECO:0000256" key="6">
    <source>
        <dbReference type="ARBA" id="ARBA00023098"/>
    </source>
</evidence>
<evidence type="ECO:0000256" key="3">
    <source>
        <dbReference type="ARBA" id="ARBA00012243"/>
    </source>
</evidence>
<proteinExistence type="predicted"/>
<dbReference type="EC" id="4.1.1.65" evidence="3"/>
<keyword evidence="9" id="KW-1208">Phospholipid metabolism</keyword>
<dbReference type="AlphaFoldDB" id="A0A8S1P4I7"/>
<dbReference type="InterPro" id="IPR033177">
    <property type="entry name" value="PSD-B"/>
</dbReference>
<evidence type="ECO:0000256" key="10">
    <source>
        <dbReference type="ARBA" id="ARBA00023317"/>
    </source>
</evidence>
<keyword evidence="7" id="KW-0594">Phospholipid biosynthesis</keyword>
<accession>A0A8S1P4I7</accession>
<comment type="cofactor">
    <cofactor evidence="1">
        <name>pyruvate</name>
        <dbReference type="ChEBI" id="CHEBI:15361"/>
    </cofactor>
</comment>
<evidence type="ECO:0000256" key="9">
    <source>
        <dbReference type="ARBA" id="ARBA00023264"/>
    </source>
</evidence>
<keyword evidence="6" id="KW-0443">Lipid metabolism</keyword>
<comment type="pathway">
    <text evidence="11">Phospholipid metabolism; phosphatidylethanolamine biosynthesis.</text>
</comment>
<keyword evidence="5" id="KW-0210">Decarboxylase</keyword>
<dbReference type="GO" id="GO:0005739">
    <property type="term" value="C:mitochondrion"/>
    <property type="evidence" value="ECO:0007669"/>
    <property type="project" value="TreeGrafter"/>
</dbReference>
<dbReference type="PANTHER" id="PTHR10067:SF6">
    <property type="entry name" value="PHOSPHATIDYLSERINE DECARBOXYLASE PROENZYME, MITOCHONDRIAL"/>
    <property type="match status" value="1"/>
</dbReference>
<keyword evidence="10" id="KW-0670">Pyruvate</keyword>
<dbReference type="GO" id="GO:0004609">
    <property type="term" value="F:phosphatidylserine decarboxylase activity"/>
    <property type="evidence" value="ECO:0007669"/>
    <property type="project" value="UniProtKB-EC"/>
</dbReference>
<sequence length="328" mass="38343">MSILEQALKKAVGLGYLKWGLIFGVANGMAVYSYYRENRNNNDLEAYQQSVSRYVSYQSGKMAERKIPKWLRSPLFQLFGYVYNVNYEDMVEPLENYENFQQFFTRKIKSREFVKEGNKLIVPADSKVLSFCEVKDDSPILVKNMHYKLGYFLTGQETFEMNAKVLEDARKRENTKLYSVIFYLAPGDYHRYHLPCDFELKSRSHIVGHLAPVKISYIEKKEKVYETNERVALFGTYQYGLMNIVLVGATNVGSMTLNYDVEFQTNRKAEELFVYKHYDPKIFLRKGDELGMFKLGSTVVMMFEAENVKWNIEEGQKCRWGDVFAEVS</sequence>